<dbReference type="Pfam" id="PF20233">
    <property type="entry name" value="DUF6590"/>
    <property type="match status" value="1"/>
</dbReference>
<feature type="region of interest" description="Disordered" evidence="1">
    <location>
        <begin position="268"/>
        <end position="353"/>
    </location>
</feature>
<dbReference type="PANTHER" id="PTHR35391">
    <property type="entry name" value="C2H2-TYPE DOMAIN-CONTAINING PROTEIN-RELATED"/>
    <property type="match status" value="1"/>
</dbReference>
<dbReference type="Proteomes" id="UP000651452">
    <property type="component" value="Unassembled WGS sequence"/>
</dbReference>
<dbReference type="InterPro" id="IPR046497">
    <property type="entry name" value="DUF6590"/>
</dbReference>
<proteinExistence type="predicted"/>
<feature type="compositionally biased region" description="Low complexity" evidence="1">
    <location>
        <begin position="301"/>
        <end position="328"/>
    </location>
</feature>
<feature type="region of interest" description="Disordered" evidence="1">
    <location>
        <begin position="50"/>
        <end position="69"/>
    </location>
</feature>
<dbReference type="EMBL" id="RZGK01000009">
    <property type="protein sequence ID" value="KAF9696681.1"/>
    <property type="molecule type" value="Genomic_DNA"/>
</dbReference>
<comment type="caution">
    <text evidence="3">The sequence shown here is derived from an EMBL/GenBank/DDBJ whole genome shotgun (WGS) entry which is preliminary data.</text>
</comment>
<gene>
    <name evidence="3" type="ORF">EKO04_005267</name>
</gene>
<evidence type="ECO:0000256" key="1">
    <source>
        <dbReference type="SAM" id="MobiDB-lite"/>
    </source>
</evidence>
<dbReference type="AlphaFoldDB" id="A0A8H7MDS6"/>
<reference evidence="3" key="1">
    <citation type="submission" date="2018-12" db="EMBL/GenBank/DDBJ databases">
        <authorList>
            <person name="Syme R.A."/>
            <person name="Farfan-Caceres L."/>
            <person name="Lichtenzveig J."/>
        </authorList>
    </citation>
    <scope>NUCLEOTIDE SEQUENCE</scope>
    <source>
        <strain evidence="3">Al4</strain>
    </source>
</reference>
<dbReference type="OrthoDB" id="3559580at2759"/>
<keyword evidence="4" id="KW-1185">Reference proteome</keyword>
<name>A0A8H7MDS6_9PLEO</name>
<feature type="compositionally biased region" description="Acidic residues" evidence="1">
    <location>
        <begin position="276"/>
        <end position="286"/>
    </location>
</feature>
<evidence type="ECO:0000313" key="4">
    <source>
        <dbReference type="Proteomes" id="UP000651452"/>
    </source>
</evidence>
<dbReference type="PANTHER" id="PTHR35391:SF5">
    <property type="entry name" value="DUF6590 DOMAIN-CONTAINING PROTEIN"/>
    <property type="match status" value="1"/>
</dbReference>
<reference evidence="3" key="2">
    <citation type="submission" date="2020-09" db="EMBL/GenBank/DDBJ databases">
        <title>Reference genome assembly for Australian Ascochyta lentis isolate Al4.</title>
        <authorList>
            <person name="Lee R.C."/>
            <person name="Farfan-Caceres L.M."/>
            <person name="Debler J.W."/>
            <person name="Williams A.H."/>
            <person name="Henares B.M."/>
        </authorList>
    </citation>
    <scope>NUCLEOTIDE SEQUENCE</scope>
    <source>
        <strain evidence="3">Al4</strain>
    </source>
</reference>
<sequence>MASNETWKWDGRYQKYYRFMGNDANGDPVYEWADTVPQALNPQPLLENTAQAQAGHEQTPGFRGRSDSVAVDPNMIQGASEHVRSQLYFTGTPERGYRMRTRAEAHRFFQKGRVLAMLYAETQSETSARNFKNGTDNTAITVGRFGQGVYSQIRRFVIVRVNRAEHFFYACAITTYGRRGVAKPGCNAADHSIVYLNGNPPVMYPGEAEKGLVKDPIMIVPTNANEEMDPSSRLRYGKMYAIEWNVKFRDIGVVAAHDRTKLMRYFKESQQAGFDPDTDDDTEDGADQPPPSTQQSTYRPSTSQSSYQQGQSYQTSQSYSQSQYYQTTPSRQAPLQYPYPQMPHGSRPGYGNY</sequence>
<protein>
    <recommendedName>
        <fullName evidence="2">DUF6590 domain-containing protein</fullName>
    </recommendedName>
</protein>
<feature type="domain" description="DUF6590" evidence="2">
    <location>
        <begin position="107"/>
        <end position="263"/>
    </location>
</feature>
<evidence type="ECO:0000259" key="2">
    <source>
        <dbReference type="Pfam" id="PF20233"/>
    </source>
</evidence>
<organism evidence="3 4">
    <name type="scientific">Ascochyta lentis</name>
    <dbReference type="NCBI Taxonomy" id="205686"/>
    <lineage>
        <taxon>Eukaryota</taxon>
        <taxon>Fungi</taxon>
        <taxon>Dikarya</taxon>
        <taxon>Ascomycota</taxon>
        <taxon>Pezizomycotina</taxon>
        <taxon>Dothideomycetes</taxon>
        <taxon>Pleosporomycetidae</taxon>
        <taxon>Pleosporales</taxon>
        <taxon>Pleosporineae</taxon>
        <taxon>Didymellaceae</taxon>
        <taxon>Ascochyta</taxon>
    </lineage>
</organism>
<accession>A0A8H7MDS6</accession>
<evidence type="ECO:0000313" key="3">
    <source>
        <dbReference type="EMBL" id="KAF9696681.1"/>
    </source>
</evidence>